<organism evidence="6 7">
    <name type="scientific">Trypanosoma equiperdum</name>
    <dbReference type="NCBI Taxonomy" id="5694"/>
    <lineage>
        <taxon>Eukaryota</taxon>
        <taxon>Discoba</taxon>
        <taxon>Euglenozoa</taxon>
        <taxon>Kinetoplastea</taxon>
        <taxon>Metakinetoplastina</taxon>
        <taxon>Trypanosomatida</taxon>
        <taxon>Trypanosomatidae</taxon>
        <taxon>Trypanosoma</taxon>
    </lineage>
</organism>
<evidence type="ECO:0000313" key="7">
    <source>
        <dbReference type="Proteomes" id="UP000195570"/>
    </source>
</evidence>
<evidence type="ECO:0000259" key="5">
    <source>
        <dbReference type="SMART" id="SM01131"/>
    </source>
</evidence>
<name>A0A1G4IC88_TRYEQ</name>
<dbReference type="GO" id="GO:0005737">
    <property type="term" value="C:cytoplasm"/>
    <property type="evidence" value="ECO:0007669"/>
    <property type="project" value="InterPro"/>
</dbReference>
<dbReference type="EMBL" id="CZPT02001311">
    <property type="protein sequence ID" value="SCU69832.1"/>
    <property type="molecule type" value="Genomic_DNA"/>
</dbReference>
<dbReference type="InterPro" id="IPR038222">
    <property type="entry name" value="DHHA2_dom_sf"/>
</dbReference>
<proteinExistence type="predicted"/>
<sequence length="383" mass="42865">MTAVVNEFLKRGVRALAARQDSVLVMGNEGGDMDTVIGSIFLAMYLEKRDVFGVGSYVPVLNFEKDDLPLRQDVVKLLSRHNVSTDSIYSVKQSGNGVDFLDLHQMKLPIVLYDHNKLSPEQVYLGERIVGVVDHHEDEQLYVDQTKCLRRICKTGSACTLVAELFNEAGLEVPCPELLLAPIVVDTVNFEPSQKRVTERDILASRLLVGRDDCGDYLTGMFKELMAWKNDIHCLTVPQHLRRDYKNFEFPFISAENKILRVGISSISCRSDELLSVHGVSSVSSNCIEFIKQRSIDMLLLTFAGERTPGSYCRQLGVVAKDEGLAALQAYCKKSPSGLDFTLLEDVTVNEWAFSIYELSDPSVSRKKLVPSLTSFLSVWNNL</sequence>
<dbReference type="GO" id="GO:0046872">
    <property type="term" value="F:metal ion binding"/>
    <property type="evidence" value="ECO:0007669"/>
    <property type="project" value="UniProtKB-KW"/>
</dbReference>
<gene>
    <name evidence="6" type="ORF">TEOVI_000140100</name>
</gene>
<keyword evidence="2" id="KW-0479">Metal-binding</keyword>
<comment type="caution">
    <text evidence="6">The sequence shown here is derived from an EMBL/GenBank/DDBJ whole genome shotgun (WGS) entry which is preliminary data.</text>
</comment>
<dbReference type="GO" id="GO:0004309">
    <property type="term" value="F:exopolyphosphatase activity"/>
    <property type="evidence" value="ECO:0007669"/>
    <property type="project" value="UniProtKB-EC"/>
</dbReference>
<dbReference type="PANTHER" id="PTHR12112">
    <property type="entry name" value="BNIP - RELATED"/>
    <property type="match status" value="1"/>
</dbReference>
<dbReference type="GeneID" id="92375341"/>
<keyword evidence="3 6" id="KW-0378">Hydrolase</keyword>
<evidence type="ECO:0000256" key="3">
    <source>
        <dbReference type="ARBA" id="ARBA00022801"/>
    </source>
</evidence>
<dbReference type="SMART" id="SM01131">
    <property type="entry name" value="DHHA2"/>
    <property type="match status" value="1"/>
</dbReference>
<keyword evidence="4" id="KW-0464">Manganese</keyword>
<dbReference type="SUPFAM" id="SSF64182">
    <property type="entry name" value="DHH phosphoesterases"/>
    <property type="match status" value="1"/>
</dbReference>
<dbReference type="EC" id="3.6.1.11" evidence="6"/>
<evidence type="ECO:0000256" key="2">
    <source>
        <dbReference type="ARBA" id="ARBA00022723"/>
    </source>
</evidence>
<dbReference type="InterPro" id="IPR004097">
    <property type="entry name" value="DHHA2"/>
</dbReference>
<evidence type="ECO:0000313" key="6">
    <source>
        <dbReference type="EMBL" id="SCU69832.1"/>
    </source>
</evidence>
<protein>
    <submittedName>
        <fullName evidence="6">Acidocalcisomal exopolyphosphatase</fullName>
        <ecNumber evidence="6">3.6.1.11</ecNumber>
    </submittedName>
</protein>
<evidence type="ECO:0000256" key="1">
    <source>
        <dbReference type="ARBA" id="ARBA00001936"/>
    </source>
</evidence>
<keyword evidence="7" id="KW-1185">Reference proteome</keyword>
<dbReference type="Gene3D" id="3.90.1640.10">
    <property type="entry name" value="inorganic pyrophosphatase (n-terminal core)"/>
    <property type="match status" value="1"/>
</dbReference>
<dbReference type="PANTHER" id="PTHR12112:SF39">
    <property type="entry name" value="EG:152A3.5 PROTEIN (FBGN0003116_PN PROTEIN)"/>
    <property type="match status" value="1"/>
</dbReference>
<dbReference type="VEuPathDB" id="TriTrypDB:TEOVI_000140100"/>
<dbReference type="Proteomes" id="UP000195570">
    <property type="component" value="Unassembled WGS sequence"/>
</dbReference>
<dbReference type="RefSeq" id="XP_067080733.1">
    <property type="nucleotide sequence ID" value="XM_067224632.1"/>
</dbReference>
<comment type="cofactor">
    <cofactor evidence="1">
        <name>Mn(2+)</name>
        <dbReference type="ChEBI" id="CHEBI:29035"/>
    </cofactor>
</comment>
<accession>A0A1G4IC88</accession>
<dbReference type="Pfam" id="PF01368">
    <property type="entry name" value="DHH"/>
    <property type="match status" value="1"/>
</dbReference>
<reference evidence="6" key="1">
    <citation type="submission" date="2016-09" db="EMBL/GenBank/DDBJ databases">
        <authorList>
            <person name="Hebert L."/>
            <person name="Moumen B."/>
        </authorList>
    </citation>
    <scope>NUCLEOTIDE SEQUENCE [LARGE SCALE GENOMIC DNA]</scope>
    <source>
        <strain evidence="6">OVI</strain>
    </source>
</reference>
<dbReference type="InterPro" id="IPR001667">
    <property type="entry name" value="DDH_dom"/>
</dbReference>
<dbReference type="InterPro" id="IPR038763">
    <property type="entry name" value="DHH_sf"/>
</dbReference>
<dbReference type="AlphaFoldDB" id="A0A1G4IC88"/>
<evidence type="ECO:0000256" key="4">
    <source>
        <dbReference type="ARBA" id="ARBA00023211"/>
    </source>
</evidence>
<dbReference type="Pfam" id="PF02833">
    <property type="entry name" value="DHHA2"/>
    <property type="match status" value="1"/>
</dbReference>
<dbReference type="Gene3D" id="3.10.310.20">
    <property type="entry name" value="DHHA2 domain"/>
    <property type="match status" value="1"/>
</dbReference>
<feature type="domain" description="DHHA2" evidence="5">
    <location>
        <begin position="222"/>
        <end position="377"/>
    </location>
</feature>